<proteinExistence type="inferred from homology"/>
<dbReference type="PANTHER" id="PTHR46124">
    <property type="entry name" value="D-AMINOACYL-TRNA DEACYLASE"/>
    <property type="match status" value="1"/>
</dbReference>
<evidence type="ECO:0000313" key="6">
    <source>
        <dbReference type="Proteomes" id="UP000295793"/>
    </source>
</evidence>
<dbReference type="InterPro" id="IPR018228">
    <property type="entry name" value="DNase_TatD-rel_CS"/>
</dbReference>
<feature type="binding site" evidence="4">
    <location>
        <position position="139"/>
    </location>
    <ligand>
        <name>a divalent metal cation</name>
        <dbReference type="ChEBI" id="CHEBI:60240"/>
        <label>2</label>
    </ligand>
</feature>
<dbReference type="OrthoDB" id="9810005at2"/>
<name>A0A4R3IBF8_9GAMM</name>
<comment type="caution">
    <text evidence="5">The sequence shown here is derived from an EMBL/GenBank/DDBJ whole genome shotgun (WGS) entry which is preliminary data.</text>
</comment>
<feature type="binding site" evidence="4">
    <location>
        <position position="215"/>
    </location>
    <ligand>
        <name>a divalent metal cation</name>
        <dbReference type="ChEBI" id="CHEBI:60240"/>
        <label>1</label>
    </ligand>
</feature>
<evidence type="ECO:0000256" key="4">
    <source>
        <dbReference type="PIRSR" id="PIRSR005902-1"/>
    </source>
</evidence>
<dbReference type="PROSITE" id="PS01090">
    <property type="entry name" value="TATD_2"/>
    <property type="match status" value="1"/>
</dbReference>
<keyword evidence="3" id="KW-0378">Hydrolase</keyword>
<dbReference type="PANTHER" id="PTHR46124:SF2">
    <property type="entry name" value="D-AMINOACYL-TRNA DEACYLASE"/>
    <property type="match status" value="1"/>
</dbReference>
<dbReference type="EMBL" id="SLZR01000001">
    <property type="protein sequence ID" value="TCS43801.1"/>
    <property type="molecule type" value="Genomic_DNA"/>
</dbReference>
<dbReference type="GO" id="GO:0046872">
    <property type="term" value="F:metal ion binding"/>
    <property type="evidence" value="ECO:0007669"/>
    <property type="project" value="UniProtKB-KW"/>
</dbReference>
<dbReference type="AlphaFoldDB" id="A0A4R3IBF8"/>
<keyword evidence="6" id="KW-1185">Reference proteome</keyword>
<evidence type="ECO:0000313" key="5">
    <source>
        <dbReference type="EMBL" id="TCS43801.1"/>
    </source>
</evidence>
<accession>A0A4R3IBF8</accession>
<evidence type="ECO:0000256" key="2">
    <source>
        <dbReference type="ARBA" id="ARBA00022723"/>
    </source>
</evidence>
<feature type="binding site" evidence="4">
    <location>
        <position position="21"/>
    </location>
    <ligand>
        <name>a divalent metal cation</name>
        <dbReference type="ChEBI" id="CHEBI:60240"/>
        <label>1</label>
    </ligand>
</feature>
<feature type="binding site" evidence="4">
    <location>
        <position position="165"/>
    </location>
    <ligand>
        <name>a divalent metal cation</name>
        <dbReference type="ChEBI" id="CHEBI:60240"/>
        <label>2</label>
    </ligand>
</feature>
<dbReference type="FunFam" id="3.20.20.140:FF:000005">
    <property type="entry name" value="TatD family hydrolase"/>
    <property type="match status" value="1"/>
</dbReference>
<dbReference type="Gene3D" id="3.20.20.140">
    <property type="entry name" value="Metal-dependent hydrolases"/>
    <property type="match status" value="1"/>
</dbReference>
<dbReference type="GO" id="GO:0016788">
    <property type="term" value="F:hydrolase activity, acting on ester bonds"/>
    <property type="evidence" value="ECO:0007669"/>
    <property type="project" value="InterPro"/>
</dbReference>
<feature type="binding site" evidence="4">
    <location>
        <position position="19"/>
    </location>
    <ligand>
        <name>a divalent metal cation</name>
        <dbReference type="ChEBI" id="CHEBI:60240"/>
        <label>1</label>
    </ligand>
</feature>
<dbReference type="GO" id="GO:0004536">
    <property type="term" value="F:DNA nuclease activity"/>
    <property type="evidence" value="ECO:0007669"/>
    <property type="project" value="InterPro"/>
</dbReference>
<dbReference type="SUPFAM" id="SSF51556">
    <property type="entry name" value="Metallo-dependent hydrolases"/>
    <property type="match status" value="1"/>
</dbReference>
<dbReference type="Pfam" id="PF01026">
    <property type="entry name" value="TatD_DNase"/>
    <property type="match status" value="1"/>
</dbReference>
<dbReference type="CDD" id="cd01310">
    <property type="entry name" value="TatD_DNAse"/>
    <property type="match status" value="1"/>
</dbReference>
<organism evidence="5 6">
    <name type="scientific">Reinekea marinisedimentorum</name>
    <dbReference type="NCBI Taxonomy" id="230495"/>
    <lineage>
        <taxon>Bacteria</taxon>
        <taxon>Pseudomonadati</taxon>
        <taxon>Pseudomonadota</taxon>
        <taxon>Gammaproteobacteria</taxon>
        <taxon>Oceanospirillales</taxon>
        <taxon>Saccharospirillaceae</taxon>
        <taxon>Reinekea</taxon>
    </lineage>
</organism>
<reference evidence="5 6" key="1">
    <citation type="submission" date="2019-03" db="EMBL/GenBank/DDBJ databases">
        <title>Genomic Encyclopedia of Archaeal and Bacterial Type Strains, Phase II (KMG-II): from individual species to whole genera.</title>
        <authorList>
            <person name="Goeker M."/>
        </authorList>
    </citation>
    <scope>NUCLEOTIDE SEQUENCE [LARGE SCALE GENOMIC DNA]</scope>
    <source>
        <strain evidence="5 6">DSM 15388</strain>
    </source>
</reference>
<dbReference type="RefSeq" id="WP_132698854.1">
    <property type="nucleotide sequence ID" value="NZ_SLZR01000001.1"/>
</dbReference>
<dbReference type="InterPro" id="IPR015991">
    <property type="entry name" value="TatD/YcfH-like"/>
</dbReference>
<dbReference type="InterPro" id="IPR032466">
    <property type="entry name" value="Metal_Hydrolase"/>
</dbReference>
<sequence>MSKKKRDIPVFNHPIIETHCHLDYLEGEDLADVLARATAHGVERVVTIGVSPGNLAKVRELTQNPLVWGTLGVHPHDAKEFTDETAAEILAHGNDDKIVAVGEIGLDYYYDHSDRAVQRKVFEQQLDLAIQLNQPIVVHTREADDDMQAILKNFSAQLPKKGVIHSFTSGLPLAEYCLSEGFMLGFNGIVTFNAADNVREVLAATPLEQVVVETDAPYLTPAPYRGRSNEPQYLPFIIEKIAEVKGITNEQVLASTYANANRLFSF</sequence>
<dbReference type="NCBIfam" id="TIGR00010">
    <property type="entry name" value="YchF/TatD family DNA exonuclease"/>
    <property type="match status" value="1"/>
</dbReference>
<dbReference type="Proteomes" id="UP000295793">
    <property type="component" value="Unassembled WGS sequence"/>
</dbReference>
<protein>
    <submittedName>
        <fullName evidence="5">TatD DNase family protein</fullName>
    </submittedName>
</protein>
<gene>
    <name evidence="5" type="ORF">BCF53_101144</name>
</gene>
<comment type="similarity">
    <text evidence="1">Belongs to the metallo-dependent hydrolases superfamily. TatD-type hydrolase family.</text>
</comment>
<dbReference type="PIRSF" id="PIRSF005902">
    <property type="entry name" value="DNase_TatD"/>
    <property type="match status" value="1"/>
</dbReference>
<dbReference type="InterPro" id="IPR001130">
    <property type="entry name" value="TatD-like"/>
</dbReference>
<evidence type="ECO:0000256" key="3">
    <source>
        <dbReference type="ARBA" id="ARBA00022801"/>
    </source>
</evidence>
<keyword evidence="2 4" id="KW-0479">Metal-binding</keyword>
<evidence type="ECO:0000256" key="1">
    <source>
        <dbReference type="ARBA" id="ARBA00009275"/>
    </source>
</evidence>
<feature type="binding site" evidence="4">
    <location>
        <position position="103"/>
    </location>
    <ligand>
        <name>a divalent metal cation</name>
        <dbReference type="ChEBI" id="CHEBI:60240"/>
        <label>1</label>
    </ligand>
</feature>